<organism evidence="2 3">
    <name type="scientific">Belnapia arida</name>
    <dbReference type="NCBI Taxonomy" id="2804533"/>
    <lineage>
        <taxon>Bacteria</taxon>
        <taxon>Pseudomonadati</taxon>
        <taxon>Pseudomonadota</taxon>
        <taxon>Alphaproteobacteria</taxon>
        <taxon>Acetobacterales</taxon>
        <taxon>Roseomonadaceae</taxon>
        <taxon>Belnapia</taxon>
    </lineage>
</organism>
<sequence>MHGGRLLAALNFATALNGVLIGWNGTHFFKPRWPAHAPSHDATTSASACCSVRSA</sequence>
<evidence type="ECO:0000313" key="3">
    <source>
        <dbReference type="Proteomes" id="UP000660885"/>
    </source>
</evidence>
<dbReference type="EMBL" id="JAETWB010000011">
    <property type="protein sequence ID" value="MBL6080142.1"/>
    <property type="molecule type" value="Genomic_DNA"/>
</dbReference>
<protein>
    <submittedName>
        <fullName evidence="2">Uncharacterized protein</fullName>
    </submittedName>
</protein>
<feature type="transmembrane region" description="Helical" evidence="1">
    <location>
        <begin position="6"/>
        <end position="23"/>
    </location>
</feature>
<keyword evidence="1" id="KW-1133">Transmembrane helix</keyword>
<evidence type="ECO:0000256" key="1">
    <source>
        <dbReference type="SAM" id="Phobius"/>
    </source>
</evidence>
<gene>
    <name evidence="2" type="ORF">JMJ56_19170</name>
</gene>
<keyword evidence="3" id="KW-1185">Reference proteome</keyword>
<comment type="caution">
    <text evidence="2">The sequence shown here is derived from an EMBL/GenBank/DDBJ whole genome shotgun (WGS) entry which is preliminary data.</text>
</comment>
<keyword evidence="1" id="KW-0472">Membrane</keyword>
<dbReference type="Proteomes" id="UP000660885">
    <property type="component" value="Unassembled WGS sequence"/>
</dbReference>
<keyword evidence="1" id="KW-0812">Transmembrane</keyword>
<evidence type="ECO:0000313" key="2">
    <source>
        <dbReference type="EMBL" id="MBL6080142.1"/>
    </source>
</evidence>
<accession>A0ABS1U648</accession>
<name>A0ABS1U648_9PROT</name>
<reference evidence="2 3" key="1">
    <citation type="submission" date="2021-01" db="EMBL/GenBank/DDBJ databases">
        <title>Belnapia mucosa sp. nov. and Belnapia arida sp. nov., isolated from the Tabernas Desert (Almeria, Spain).</title>
        <authorList>
            <person name="Molina-Menor E."/>
            <person name="Vidal-Verdu A."/>
            <person name="Calonge A."/>
            <person name="Satari L."/>
            <person name="Pereto J."/>
            <person name="Porcar M."/>
        </authorList>
    </citation>
    <scope>NUCLEOTIDE SEQUENCE [LARGE SCALE GENOMIC DNA]</scope>
    <source>
        <strain evidence="2 3">T18</strain>
    </source>
</reference>
<proteinExistence type="predicted"/>
<dbReference type="RefSeq" id="WP_202833383.1">
    <property type="nucleotide sequence ID" value="NZ_JAETWB010000011.1"/>
</dbReference>